<sequence>MLTYTFYPVWKEACNDFFASCLDLYDQKSGSVCVLKNDVEIEISLAEVEVDDLGVVRLGDIIPVDGSISSGNVMIDQKKVTGESQLLDKIEGDKVLASTAVISGRAMGR</sequence>
<name>A0A2A4T7A3_9DELT</name>
<evidence type="ECO:0000313" key="3">
    <source>
        <dbReference type="Proteomes" id="UP000218113"/>
    </source>
</evidence>
<dbReference type="InterPro" id="IPR008250">
    <property type="entry name" value="ATPase_P-typ_transduc_dom_A_sf"/>
</dbReference>
<protein>
    <recommendedName>
        <fullName evidence="1">P-type ATPase A domain-containing protein</fullName>
    </recommendedName>
</protein>
<dbReference type="Gene3D" id="2.70.150.10">
    <property type="entry name" value="Calcium-transporting ATPase, cytoplasmic transduction domain A"/>
    <property type="match status" value="1"/>
</dbReference>
<feature type="domain" description="P-type ATPase A" evidence="1">
    <location>
        <begin position="31"/>
        <end position="106"/>
    </location>
</feature>
<comment type="caution">
    <text evidence="2">The sequence shown here is derived from an EMBL/GenBank/DDBJ whole genome shotgun (WGS) entry which is preliminary data.</text>
</comment>
<accession>A0A2A4T7A3</accession>
<proteinExistence type="predicted"/>
<reference evidence="3" key="1">
    <citation type="submission" date="2017-08" db="EMBL/GenBank/DDBJ databases">
        <title>A dynamic microbial community with high functional redundancy inhabits the cold, oxic subseafloor aquifer.</title>
        <authorList>
            <person name="Tully B.J."/>
            <person name="Wheat C.G."/>
            <person name="Glazer B.T."/>
            <person name="Huber J.A."/>
        </authorList>
    </citation>
    <scope>NUCLEOTIDE SEQUENCE [LARGE SCALE GENOMIC DNA]</scope>
</reference>
<dbReference type="AlphaFoldDB" id="A0A2A4T7A3"/>
<dbReference type="InterPro" id="IPR059000">
    <property type="entry name" value="ATPase_P-type_domA"/>
</dbReference>
<organism evidence="2 3">
    <name type="scientific">SAR324 cluster bacterium</name>
    <dbReference type="NCBI Taxonomy" id="2024889"/>
    <lineage>
        <taxon>Bacteria</taxon>
        <taxon>Deltaproteobacteria</taxon>
        <taxon>SAR324 cluster</taxon>
    </lineage>
</organism>
<evidence type="ECO:0000313" key="2">
    <source>
        <dbReference type="EMBL" id="PCI29244.1"/>
    </source>
</evidence>
<gene>
    <name evidence="2" type="ORF">COB67_04475</name>
</gene>
<dbReference type="Proteomes" id="UP000218113">
    <property type="component" value="Unassembled WGS sequence"/>
</dbReference>
<dbReference type="Pfam" id="PF00122">
    <property type="entry name" value="E1-E2_ATPase"/>
    <property type="match status" value="1"/>
</dbReference>
<dbReference type="EMBL" id="NVSR01000017">
    <property type="protein sequence ID" value="PCI29244.1"/>
    <property type="molecule type" value="Genomic_DNA"/>
</dbReference>
<dbReference type="SUPFAM" id="SSF81653">
    <property type="entry name" value="Calcium ATPase, transduction domain A"/>
    <property type="match status" value="1"/>
</dbReference>
<evidence type="ECO:0000259" key="1">
    <source>
        <dbReference type="Pfam" id="PF00122"/>
    </source>
</evidence>